<dbReference type="AlphaFoldDB" id="A0A0F3GJ41"/>
<sequence>MLNLQLRLYTVKLDFSKSDMASPGLGVHINSSIKIDPTCLAPFLLSLSLSLSLSYNTPLNSSLCTNLNTVSAVMPFRVTSKQGWVLFYLGLFVFS</sequence>
<reference evidence="1 2" key="1">
    <citation type="submission" date="2015-02" db="EMBL/GenBank/DDBJ databases">
        <title>Single-cell genomics of uncultivated deep-branching MTB reveals a conserved set of magnetosome genes.</title>
        <authorList>
            <person name="Kolinko S."/>
            <person name="Richter M."/>
            <person name="Glockner F.O."/>
            <person name="Brachmann A."/>
            <person name="Schuler D."/>
        </authorList>
    </citation>
    <scope>NUCLEOTIDE SEQUENCE [LARGE SCALE GENOMIC DNA]</scope>
    <source>
        <strain evidence="1">TM-1</strain>
    </source>
</reference>
<proteinExistence type="predicted"/>
<keyword evidence="2" id="KW-1185">Reference proteome</keyword>
<name>A0A0F3GJ41_9BACT</name>
<evidence type="ECO:0000313" key="2">
    <source>
        <dbReference type="Proteomes" id="UP000033423"/>
    </source>
</evidence>
<organism evidence="1 2">
    <name type="scientific">Candidatus Magnetobacterium bavaricum</name>
    <dbReference type="NCBI Taxonomy" id="29290"/>
    <lineage>
        <taxon>Bacteria</taxon>
        <taxon>Pseudomonadati</taxon>
        <taxon>Nitrospirota</taxon>
        <taxon>Thermodesulfovibrionia</taxon>
        <taxon>Thermodesulfovibrionales</taxon>
        <taxon>Candidatus Magnetobacteriaceae</taxon>
        <taxon>Candidatus Magnetobacterium</taxon>
    </lineage>
</organism>
<protein>
    <submittedName>
        <fullName evidence="1">Uncharacterized protein</fullName>
    </submittedName>
</protein>
<gene>
    <name evidence="1" type="ORF">MBAV_005828</name>
</gene>
<accession>A0A0F3GJ41</accession>
<comment type="caution">
    <text evidence="1">The sequence shown here is derived from an EMBL/GenBank/DDBJ whole genome shotgun (WGS) entry which is preliminary data.</text>
</comment>
<dbReference type="Proteomes" id="UP000033423">
    <property type="component" value="Unassembled WGS sequence"/>
</dbReference>
<evidence type="ECO:0000313" key="1">
    <source>
        <dbReference type="EMBL" id="KJU81979.1"/>
    </source>
</evidence>
<dbReference type="EMBL" id="LACI01002463">
    <property type="protein sequence ID" value="KJU81979.1"/>
    <property type="molecule type" value="Genomic_DNA"/>
</dbReference>